<evidence type="ECO:0000313" key="8">
    <source>
        <dbReference type="Proteomes" id="UP000191554"/>
    </source>
</evidence>
<dbReference type="Pfam" id="PF03073">
    <property type="entry name" value="TspO_MBR"/>
    <property type="match status" value="1"/>
</dbReference>
<evidence type="ECO:0000313" key="7">
    <source>
        <dbReference type="EMBL" id="OPX45994.1"/>
    </source>
</evidence>
<comment type="similarity">
    <text evidence="2">Belongs to the TspO/BZRP family.</text>
</comment>
<organism evidence="7 8">
    <name type="scientific">Ruminiclostridium hungatei</name>
    <name type="common">Clostridium hungatei</name>
    <dbReference type="NCBI Taxonomy" id="48256"/>
    <lineage>
        <taxon>Bacteria</taxon>
        <taxon>Bacillati</taxon>
        <taxon>Bacillota</taxon>
        <taxon>Clostridia</taxon>
        <taxon>Eubacteriales</taxon>
        <taxon>Oscillospiraceae</taxon>
        <taxon>Ruminiclostridium</taxon>
    </lineage>
</organism>
<evidence type="ECO:0000256" key="5">
    <source>
        <dbReference type="ARBA" id="ARBA00023136"/>
    </source>
</evidence>
<reference evidence="7 8" key="1">
    <citation type="submission" date="2017-03" db="EMBL/GenBank/DDBJ databases">
        <title>Genome sequence of Clostridium hungatei DSM 14427.</title>
        <authorList>
            <person name="Poehlein A."/>
            <person name="Daniel R."/>
        </authorList>
    </citation>
    <scope>NUCLEOTIDE SEQUENCE [LARGE SCALE GENOMIC DNA]</scope>
    <source>
        <strain evidence="7 8">DSM 14427</strain>
    </source>
</reference>
<name>A0A1V4SQ72_RUMHU</name>
<evidence type="ECO:0000256" key="1">
    <source>
        <dbReference type="ARBA" id="ARBA00004141"/>
    </source>
</evidence>
<dbReference type="InterPro" id="IPR004307">
    <property type="entry name" value="TspO_MBR"/>
</dbReference>
<sequence length="153" mass="17762">MGFNVIAFLYTLGCCLISIFIAGKSQTKDYQEWFDSLKHPDNALLSRIMRYLGVIVYLMFGFILYNVIVNNDIVSIVLTVVVILLLGLSPLLLQKTKNLKVFFYAMLIFPVILPVLAFFLLQTNLVFAILVTAYFLWILYEMSYFYRLMKLNK</sequence>
<evidence type="ECO:0000256" key="3">
    <source>
        <dbReference type="ARBA" id="ARBA00022692"/>
    </source>
</evidence>
<accession>A0A1V4SQ72</accession>
<gene>
    <name evidence="7" type="ORF">CLHUN_04690</name>
</gene>
<dbReference type="Gene3D" id="1.20.1260.100">
    <property type="entry name" value="TspO/MBR protein"/>
    <property type="match status" value="1"/>
</dbReference>
<feature type="transmembrane region" description="Helical" evidence="6">
    <location>
        <begin position="73"/>
        <end position="94"/>
    </location>
</feature>
<feature type="transmembrane region" description="Helical" evidence="6">
    <location>
        <begin position="48"/>
        <end position="67"/>
    </location>
</feature>
<keyword evidence="4 6" id="KW-1133">Transmembrane helix</keyword>
<keyword evidence="8" id="KW-1185">Reference proteome</keyword>
<comment type="subcellular location">
    <subcellularLocation>
        <location evidence="1">Membrane</location>
        <topology evidence="1">Multi-pass membrane protein</topology>
    </subcellularLocation>
</comment>
<dbReference type="RefSeq" id="WP_080062943.1">
    <property type="nucleotide sequence ID" value="NZ_MZGX01000002.1"/>
</dbReference>
<feature type="transmembrane region" description="Helical" evidence="6">
    <location>
        <begin position="127"/>
        <end position="146"/>
    </location>
</feature>
<comment type="caution">
    <text evidence="7">The sequence shown here is derived from an EMBL/GenBank/DDBJ whole genome shotgun (WGS) entry which is preliminary data.</text>
</comment>
<dbReference type="GO" id="GO:0016020">
    <property type="term" value="C:membrane"/>
    <property type="evidence" value="ECO:0007669"/>
    <property type="project" value="UniProtKB-SubCell"/>
</dbReference>
<evidence type="ECO:0000256" key="2">
    <source>
        <dbReference type="ARBA" id="ARBA00007524"/>
    </source>
</evidence>
<proteinExistence type="inferred from homology"/>
<protein>
    <submittedName>
        <fullName evidence="7">Uncharacterized protein</fullName>
    </submittedName>
</protein>
<dbReference type="Proteomes" id="UP000191554">
    <property type="component" value="Unassembled WGS sequence"/>
</dbReference>
<keyword evidence="3 6" id="KW-0812">Transmembrane</keyword>
<evidence type="ECO:0000256" key="4">
    <source>
        <dbReference type="ARBA" id="ARBA00022989"/>
    </source>
</evidence>
<feature type="transmembrane region" description="Helical" evidence="6">
    <location>
        <begin position="101"/>
        <end position="121"/>
    </location>
</feature>
<keyword evidence="5 6" id="KW-0472">Membrane</keyword>
<dbReference type="InterPro" id="IPR038330">
    <property type="entry name" value="TspO/MBR-related_sf"/>
</dbReference>
<dbReference type="EMBL" id="MZGX01000002">
    <property type="protein sequence ID" value="OPX45994.1"/>
    <property type="molecule type" value="Genomic_DNA"/>
</dbReference>
<feature type="transmembrane region" description="Helical" evidence="6">
    <location>
        <begin position="6"/>
        <end position="23"/>
    </location>
</feature>
<dbReference type="AlphaFoldDB" id="A0A1V4SQ72"/>
<evidence type="ECO:0000256" key="6">
    <source>
        <dbReference type="SAM" id="Phobius"/>
    </source>
</evidence>